<protein>
    <recommendedName>
        <fullName evidence="3">Methyltransferase</fullName>
        <ecNumber evidence="3">2.1.1.-</ecNumber>
    </recommendedName>
</protein>
<accession>A0A6N2R6E1</accession>
<feature type="domain" description="DNA methylase N-4/N-6" evidence="4">
    <location>
        <begin position="1"/>
        <end position="260"/>
    </location>
</feature>
<sequence>MKNRLEIAREFLRDDGVIFVQCDDNEQAYLKVLMDELFGRENFVVNFIWNHRKSGQNDIDFTLSHNYALTYAKNRQNFRLNRIDANIERKFSNPDNDPRGNWTADPFDAPDESANCNYPIKNPNTNEIFYPPKGRHWRFSKDKFDEVLADNRIVFGKTGKSKPQYKRFQFEAEQRGENVNSIWLDCDTATRGTQEIQNLFKSKIFSTPKPESLIKRIIEISTQPNDIVMDFFLGSGTTAAVAHKMNRQYIGIEQMNYIESVSVERLKKVIEGEQGGISKAINWQGGGEFIYFELAKFNQKFIDKISDAKAEDILNIYDEICEKAFLNYDADSKILKEKKDDFKELNLAEQKEFLINILNKNMLYVNLDDIEDENYEISQKDKELNKDFYNE</sequence>
<proteinExistence type="inferred from homology"/>
<dbReference type="SUPFAM" id="SSF53335">
    <property type="entry name" value="S-adenosyl-L-methionine-dependent methyltransferases"/>
    <property type="match status" value="1"/>
</dbReference>
<dbReference type="InterPro" id="IPR002941">
    <property type="entry name" value="DNA_methylase_N4/N6"/>
</dbReference>
<dbReference type="InterPro" id="IPR001091">
    <property type="entry name" value="RM_Methyltransferase"/>
</dbReference>
<evidence type="ECO:0000313" key="5">
    <source>
        <dbReference type="EMBL" id="VYS76088.1"/>
    </source>
</evidence>
<name>A0A6N2R6E1_9BACT</name>
<evidence type="ECO:0000256" key="2">
    <source>
        <dbReference type="ARBA" id="ARBA00022679"/>
    </source>
</evidence>
<comment type="similarity">
    <text evidence="3">Belongs to the N(4)/N(6)-methyltransferase family.</text>
</comment>
<dbReference type="EMBL" id="CACRSK010000001">
    <property type="protein sequence ID" value="VYS76088.1"/>
    <property type="molecule type" value="Genomic_DNA"/>
</dbReference>
<dbReference type="PRINTS" id="PR00508">
    <property type="entry name" value="S21N4MTFRASE"/>
</dbReference>
<dbReference type="GO" id="GO:0008170">
    <property type="term" value="F:N-methyltransferase activity"/>
    <property type="evidence" value="ECO:0007669"/>
    <property type="project" value="InterPro"/>
</dbReference>
<dbReference type="Gene3D" id="3.40.50.150">
    <property type="entry name" value="Vaccinia Virus protein VP39"/>
    <property type="match status" value="2"/>
</dbReference>
<evidence type="ECO:0000256" key="1">
    <source>
        <dbReference type="ARBA" id="ARBA00022603"/>
    </source>
</evidence>
<dbReference type="InterPro" id="IPR029063">
    <property type="entry name" value="SAM-dependent_MTases_sf"/>
</dbReference>
<dbReference type="AlphaFoldDB" id="A0A6N2R6E1"/>
<keyword evidence="1 5" id="KW-0489">Methyltransferase</keyword>
<gene>
    <name evidence="5" type="primary">mboIIM</name>
    <name evidence="5" type="ORF">CULFYP111_00250</name>
</gene>
<evidence type="ECO:0000256" key="3">
    <source>
        <dbReference type="RuleBase" id="RU362026"/>
    </source>
</evidence>
<reference evidence="5" key="1">
    <citation type="submission" date="2019-11" db="EMBL/GenBank/DDBJ databases">
        <authorList>
            <person name="Feng L."/>
        </authorList>
    </citation>
    <scope>NUCLEOTIDE SEQUENCE</scope>
    <source>
        <strain evidence="5">CUreolyticusLFYP111</strain>
    </source>
</reference>
<dbReference type="Pfam" id="PF01555">
    <property type="entry name" value="N6_N4_Mtase"/>
    <property type="match status" value="1"/>
</dbReference>
<keyword evidence="2 5" id="KW-0808">Transferase</keyword>
<organism evidence="5">
    <name type="scientific">Campylobacter ureolyticus</name>
    <dbReference type="NCBI Taxonomy" id="827"/>
    <lineage>
        <taxon>Bacteria</taxon>
        <taxon>Pseudomonadati</taxon>
        <taxon>Campylobacterota</taxon>
        <taxon>Epsilonproteobacteria</taxon>
        <taxon>Campylobacterales</taxon>
        <taxon>Campylobacteraceae</taxon>
        <taxon>Campylobacter</taxon>
    </lineage>
</organism>
<evidence type="ECO:0000259" key="4">
    <source>
        <dbReference type="Pfam" id="PF01555"/>
    </source>
</evidence>
<dbReference type="GO" id="GO:0003677">
    <property type="term" value="F:DNA binding"/>
    <property type="evidence" value="ECO:0007669"/>
    <property type="project" value="InterPro"/>
</dbReference>
<dbReference type="EC" id="2.1.1.-" evidence="3"/>
<dbReference type="GO" id="GO:0032259">
    <property type="term" value="P:methylation"/>
    <property type="evidence" value="ECO:0007669"/>
    <property type="project" value="UniProtKB-KW"/>
</dbReference>